<name>A0A1J1J382_9DIPT</name>
<feature type="transmembrane region" description="Helical" evidence="1">
    <location>
        <begin position="20"/>
        <end position="48"/>
    </location>
</feature>
<sequence>METFFSPLVITRSNKFNFILVASACQLSMSVIPTVSNRFIFLVVDICFGRKKRMKEGKLQRRNRGLNFKKEKKSLSSLAIKMSFELLMISQNEQINERKQARKK</sequence>
<proteinExistence type="predicted"/>
<reference evidence="2 3" key="1">
    <citation type="submission" date="2015-04" db="EMBL/GenBank/DDBJ databases">
        <authorList>
            <person name="Syromyatnikov M.Y."/>
            <person name="Popov V.N."/>
        </authorList>
    </citation>
    <scope>NUCLEOTIDE SEQUENCE [LARGE SCALE GENOMIC DNA]</scope>
</reference>
<dbReference type="EMBL" id="CVRI01000067">
    <property type="protein sequence ID" value="CRL06815.1"/>
    <property type="molecule type" value="Genomic_DNA"/>
</dbReference>
<keyword evidence="1" id="KW-0472">Membrane</keyword>
<organism evidence="2 3">
    <name type="scientific">Clunio marinus</name>
    <dbReference type="NCBI Taxonomy" id="568069"/>
    <lineage>
        <taxon>Eukaryota</taxon>
        <taxon>Metazoa</taxon>
        <taxon>Ecdysozoa</taxon>
        <taxon>Arthropoda</taxon>
        <taxon>Hexapoda</taxon>
        <taxon>Insecta</taxon>
        <taxon>Pterygota</taxon>
        <taxon>Neoptera</taxon>
        <taxon>Endopterygota</taxon>
        <taxon>Diptera</taxon>
        <taxon>Nematocera</taxon>
        <taxon>Chironomoidea</taxon>
        <taxon>Chironomidae</taxon>
        <taxon>Clunio</taxon>
    </lineage>
</organism>
<protein>
    <submittedName>
        <fullName evidence="2">CLUMA_CG019839, isoform A</fullName>
    </submittedName>
</protein>
<dbReference type="AlphaFoldDB" id="A0A1J1J382"/>
<keyword evidence="3" id="KW-1185">Reference proteome</keyword>
<evidence type="ECO:0000313" key="3">
    <source>
        <dbReference type="Proteomes" id="UP000183832"/>
    </source>
</evidence>
<keyword evidence="1" id="KW-0812">Transmembrane</keyword>
<evidence type="ECO:0000256" key="1">
    <source>
        <dbReference type="SAM" id="Phobius"/>
    </source>
</evidence>
<accession>A0A1J1J382</accession>
<dbReference type="Proteomes" id="UP000183832">
    <property type="component" value="Unassembled WGS sequence"/>
</dbReference>
<gene>
    <name evidence="2" type="ORF">CLUMA_CG019839</name>
</gene>
<keyword evidence="1" id="KW-1133">Transmembrane helix</keyword>
<evidence type="ECO:0000313" key="2">
    <source>
        <dbReference type="EMBL" id="CRL06815.1"/>
    </source>
</evidence>